<dbReference type="Pfam" id="PF01261">
    <property type="entry name" value="AP_endonuc_2"/>
    <property type="match status" value="1"/>
</dbReference>
<dbReference type="PANTHER" id="PTHR12110">
    <property type="entry name" value="HYDROXYPYRUVATE ISOMERASE"/>
    <property type="match status" value="1"/>
</dbReference>
<feature type="domain" description="Xylose isomerase-like TIM barrel" evidence="1">
    <location>
        <begin position="46"/>
        <end position="278"/>
    </location>
</feature>
<dbReference type="SUPFAM" id="SSF51658">
    <property type="entry name" value="Xylose isomerase-like"/>
    <property type="match status" value="1"/>
</dbReference>
<organism evidence="2 3">
    <name type="scientific">Azospirillum thermophilum</name>
    <dbReference type="NCBI Taxonomy" id="2202148"/>
    <lineage>
        <taxon>Bacteria</taxon>
        <taxon>Pseudomonadati</taxon>
        <taxon>Pseudomonadota</taxon>
        <taxon>Alphaproteobacteria</taxon>
        <taxon>Rhodospirillales</taxon>
        <taxon>Azospirillaceae</taxon>
        <taxon>Azospirillum</taxon>
    </lineage>
</organism>
<keyword evidence="3" id="KW-1185">Reference proteome</keyword>
<dbReference type="InterPro" id="IPR036237">
    <property type="entry name" value="Xyl_isomerase-like_sf"/>
</dbReference>
<dbReference type="EMBL" id="CP029359">
    <property type="protein sequence ID" value="AWK90239.1"/>
    <property type="molecule type" value="Genomic_DNA"/>
</dbReference>
<proteinExistence type="predicted"/>
<dbReference type="KEGG" id="azz:DEW08_29955"/>
<accession>A0A2S2D0F4</accession>
<keyword evidence="2" id="KW-0614">Plasmid</keyword>
<geneLocation type="plasmid" evidence="2 3">
    <name>unnamed4</name>
</geneLocation>
<dbReference type="AlphaFoldDB" id="A0A2S2D0F4"/>
<dbReference type="OrthoDB" id="9804047at2"/>
<evidence type="ECO:0000259" key="1">
    <source>
        <dbReference type="Pfam" id="PF01261"/>
    </source>
</evidence>
<dbReference type="GO" id="GO:0016853">
    <property type="term" value="F:isomerase activity"/>
    <property type="evidence" value="ECO:0007669"/>
    <property type="project" value="UniProtKB-KW"/>
</dbReference>
<dbReference type="RefSeq" id="WP_109334353.1">
    <property type="nucleotide sequence ID" value="NZ_CP029359.1"/>
</dbReference>
<keyword evidence="2" id="KW-0413">Isomerase</keyword>
<evidence type="ECO:0000313" key="3">
    <source>
        <dbReference type="Proteomes" id="UP000245629"/>
    </source>
</evidence>
<sequence>MTTDDMTTDEAPGGRAVIGIMQGRMLPPFEGRFQAFPAGQWEREFPLAADAGLDCIEWIYEVPNEHANPLGSEAGIMAIRRCVKETGVTVRSICADYYMVRRLVAPDGTVDKDALAHLTGLIGRARMVGARHIVLPFVDSSRLATPKEVAGAAAALTTAAPAAADAGIELHLETDLPPAAFAGLLERIGHPMVRANYDIGNSASLGYEPAEELRALAPWLGSIHVKDRLHGGGTVPLGTGSADFPTCFRGFRAAGYDRHYILQAARGEAGDEVAWARANRRFVETRLAEAAAEA</sequence>
<dbReference type="PANTHER" id="PTHR12110:SF53">
    <property type="entry name" value="BLR5974 PROTEIN"/>
    <property type="match status" value="1"/>
</dbReference>
<dbReference type="Proteomes" id="UP000245629">
    <property type="component" value="Plasmid unnamed4"/>
</dbReference>
<reference evidence="3" key="1">
    <citation type="submission" date="2018-05" db="EMBL/GenBank/DDBJ databases">
        <title>Azospirillum thermophila sp. nov., a novel isolated from hot spring.</title>
        <authorList>
            <person name="Zhao Z."/>
        </authorList>
    </citation>
    <scope>NUCLEOTIDE SEQUENCE [LARGE SCALE GENOMIC DNA]</scope>
    <source>
        <strain evidence="3">CFH 70021</strain>
        <plasmid evidence="3">unnamed4</plasmid>
    </source>
</reference>
<evidence type="ECO:0000313" key="2">
    <source>
        <dbReference type="EMBL" id="AWK90239.1"/>
    </source>
</evidence>
<protein>
    <submittedName>
        <fullName evidence="2">Sugar phosphate isomerase/epimerase</fullName>
    </submittedName>
</protein>
<dbReference type="InterPro" id="IPR013022">
    <property type="entry name" value="Xyl_isomerase-like_TIM-brl"/>
</dbReference>
<dbReference type="Gene3D" id="3.20.20.150">
    <property type="entry name" value="Divalent-metal-dependent TIM barrel enzymes"/>
    <property type="match status" value="1"/>
</dbReference>
<gene>
    <name evidence="2" type="ORF">DEW08_29955</name>
</gene>
<name>A0A2S2D0F4_9PROT</name>
<dbReference type="InterPro" id="IPR050312">
    <property type="entry name" value="IolE/XylAMocC-like"/>
</dbReference>